<keyword evidence="1" id="KW-0677">Repeat</keyword>
<dbReference type="AlphaFoldDB" id="I0L7K5"/>
<keyword evidence="3" id="KW-1185">Reference proteome</keyword>
<reference evidence="2 3" key="1">
    <citation type="journal article" date="2012" name="J. Bacteriol.">
        <title>Genome Sequence of Micromonospora lupini Lupac 08, Isolated from Root Nodules of Lupinus angustifolius.</title>
        <authorList>
            <person name="Alonso-Vega P."/>
            <person name="Normand P."/>
            <person name="Bacigalupe R."/>
            <person name="Pujic P."/>
            <person name="Lajus A."/>
            <person name="Vallenet D."/>
            <person name="Carro L."/>
            <person name="Coll P."/>
            <person name="Trujillo M.E."/>
        </authorList>
    </citation>
    <scope>NUCLEOTIDE SEQUENCE [LARGE SCALE GENOMIC DNA]</scope>
    <source>
        <strain evidence="2 3">Lupac 08</strain>
    </source>
</reference>
<dbReference type="OrthoDB" id="292843at2"/>
<dbReference type="InterPro" id="IPR000357">
    <property type="entry name" value="HEAT"/>
</dbReference>
<dbReference type="STRING" id="1150864.MILUP08_44680"/>
<dbReference type="InterPro" id="IPR004155">
    <property type="entry name" value="PBS_lyase_HEAT"/>
</dbReference>
<proteinExistence type="predicted"/>
<sequence>MDCSVRYLRGVTEYATLLHAYGLAVDTPGHLAALAGDDPAARARALEHLWSAIIHQGTPWTATPPAALEVAALLSDPRVTDPGLRAELLNFLAAVAEAGRVTGEDLSEPDFDVDAVLAEVLRDGDEEGIWEDERLPDALYLRAVLGCQQILPTLLATATAALSDPSPQVRAAAAYTIGACGGGDASRLEQLAEAAGPDERAALVLAIGDLGIAPRRHLQDPHPGVRACAALAPALADDPAATAELLAALDDPTAADDWFTNRPPQFSTRIRFILLAAAIDRLSTPDPLLPAAVRLAGVATAHTCDQDWGLLLRTFFARYAGGPLTAVQHAYLSALTANPDLWDPTHGNAALAFRDAGLPYDREACRALA</sequence>
<name>I0L7K5_9ACTN</name>
<dbReference type="EMBL" id="CAIE01000036">
    <property type="protein sequence ID" value="CCH19802.1"/>
    <property type="molecule type" value="Genomic_DNA"/>
</dbReference>
<dbReference type="SMART" id="SM00567">
    <property type="entry name" value="EZ_HEAT"/>
    <property type="match status" value="2"/>
</dbReference>
<dbReference type="Gene3D" id="1.25.10.10">
    <property type="entry name" value="Leucine-rich Repeat Variant"/>
    <property type="match status" value="1"/>
</dbReference>
<protein>
    <recommendedName>
        <fullName evidence="4">PBS lyase HEAT domain protein repeat-containing protein</fullName>
    </recommendedName>
</protein>
<evidence type="ECO:0008006" key="4">
    <source>
        <dbReference type="Google" id="ProtNLM"/>
    </source>
</evidence>
<dbReference type="Pfam" id="PF02985">
    <property type="entry name" value="HEAT"/>
    <property type="match status" value="1"/>
</dbReference>
<gene>
    <name evidence="2" type="ORF">MILUP08_44680</name>
</gene>
<dbReference type="eggNOG" id="COG1413">
    <property type="taxonomic scope" value="Bacteria"/>
</dbReference>
<dbReference type="InterPro" id="IPR011989">
    <property type="entry name" value="ARM-like"/>
</dbReference>
<evidence type="ECO:0000256" key="1">
    <source>
        <dbReference type="ARBA" id="ARBA00022737"/>
    </source>
</evidence>
<dbReference type="InterPro" id="IPR016024">
    <property type="entry name" value="ARM-type_fold"/>
</dbReference>
<evidence type="ECO:0000313" key="3">
    <source>
        <dbReference type="Proteomes" id="UP000003448"/>
    </source>
</evidence>
<dbReference type="Proteomes" id="UP000003448">
    <property type="component" value="Unassembled WGS sequence"/>
</dbReference>
<dbReference type="SUPFAM" id="SSF48371">
    <property type="entry name" value="ARM repeat"/>
    <property type="match status" value="1"/>
</dbReference>
<evidence type="ECO:0000313" key="2">
    <source>
        <dbReference type="EMBL" id="CCH19802.1"/>
    </source>
</evidence>
<organism evidence="2 3">
    <name type="scientific">Micromonospora lupini str. Lupac 08</name>
    <dbReference type="NCBI Taxonomy" id="1150864"/>
    <lineage>
        <taxon>Bacteria</taxon>
        <taxon>Bacillati</taxon>
        <taxon>Actinomycetota</taxon>
        <taxon>Actinomycetes</taxon>
        <taxon>Micromonosporales</taxon>
        <taxon>Micromonosporaceae</taxon>
        <taxon>Micromonospora</taxon>
    </lineage>
</organism>
<accession>I0L7K5</accession>